<dbReference type="AlphaFoldDB" id="A0A2P2N6V6"/>
<name>A0A2P2N6V6_RHIMU</name>
<dbReference type="EMBL" id="GGEC01057652">
    <property type="protein sequence ID" value="MBX38136.1"/>
    <property type="molecule type" value="Transcribed_RNA"/>
</dbReference>
<evidence type="ECO:0000313" key="1">
    <source>
        <dbReference type="EMBL" id="MBX38136.1"/>
    </source>
</evidence>
<protein>
    <submittedName>
        <fullName evidence="1">Uncharacterized protein</fullName>
    </submittedName>
</protein>
<sequence>MVGLFEFAKKRTKSVSHWLLLKTRLRSFLSIL</sequence>
<organism evidence="1">
    <name type="scientific">Rhizophora mucronata</name>
    <name type="common">Asiatic mangrove</name>
    <dbReference type="NCBI Taxonomy" id="61149"/>
    <lineage>
        <taxon>Eukaryota</taxon>
        <taxon>Viridiplantae</taxon>
        <taxon>Streptophyta</taxon>
        <taxon>Embryophyta</taxon>
        <taxon>Tracheophyta</taxon>
        <taxon>Spermatophyta</taxon>
        <taxon>Magnoliopsida</taxon>
        <taxon>eudicotyledons</taxon>
        <taxon>Gunneridae</taxon>
        <taxon>Pentapetalae</taxon>
        <taxon>rosids</taxon>
        <taxon>fabids</taxon>
        <taxon>Malpighiales</taxon>
        <taxon>Rhizophoraceae</taxon>
        <taxon>Rhizophora</taxon>
    </lineage>
</organism>
<accession>A0A2P2N6V6</accession>
<reference evidence="1" key="1">
    <citation type="submission" date="2018-02" db="EMBL/GenBank/DDBJ databases">
        <title>Rhizophora mucronata_Transcriptome.</title>
        <authorList>
            <person name="Meera S.P."/>
            <person name="Sreeshan A."/>
            <person name="Augustine A."/>
        </authorList>
    </citation>
    <scope>NUCLEOTIDE SEQUENCE</scope>
    <source>
        <tissue evidence="1">Leaf</tissue>
    </source>
</reference>
<proteinExistence type="predicted"/>